<dbReference type="SMART" id="SM00724">
    <property type="entry name" value="TLC"/>
    <property type="match status" value="1"/>
</dbReference>
<feature type="transmembrane region" description="Helical" evidence="6">
    <location>
        <begin position="64"/>
        <end position="84"/>
    </location>
</feature>
<evidence type="ECO:0000256" key="4">
    <source>
        <dbReference type="ARBA" id="ARBA00023136"/>
    </source>
</evidence>
<reference evidence="8 9" key="1">
    <citation type="journal article" date="2024" name="Nat. Commun.">
        <title>Phylogenomics reveals the evolutionary origins of lichenization in chlorophyte algae.</title>
        <authorList>
            <person name="Puginier C."/>
            <person name="Libourel C."/>
            <person name="Otte J."/>
            <person name="Skaloud P."/>
            <person name="Haon M."/>
            <person name="Grisel S."/>
            <person name="Petersen M."/>
            <person name="Berrin J.G."/>
            <person name="Delaux P.M."/>
            <person name="Dal Grande F."/>
            <person name="Keller J."/>
        </authorList>
    </citation>
    <scope>NUCLEOTIDE SEQUENCE [LARGE SCALE GENOMIC DNA]</scope>
    <source>
        <strain evidence="8 9">SAG 2036</strain>
    </source>
</reference>
<keyword evidence="9" id="KW-1185">Reference proteome</keyword>
<dbReference type="GO" id="GO:0055088">
    <property type="term" value="P:lipid homeostasis"/>
    <property type="evidence" value="ECO:0007669"/>
    <property type="project" value="TreeGrafter"/>
</dbReference>
<feature type="transmembrane region" description="Helical" evidence="6">
    <location>
        <begin position="25"/>
        <end position="43"/>
    </location>
</feature>
<dbReference type="PANTHER" id="PTHR13439:SF0">
    <property type="entry name" value="TOPOISOMERASE I DAMAGE AFFECTED PROTEIN 4"/>
    <property type="match status" value="1"/>
</dbReference>
<dbReference type="EMBL" id="JALJOQ010000152">
    <property type="protein sequence ID" value="KAK9793233.1"/>
    <property type="molecule type" value="Genomic_DNA"/>
</dbReference>
<dbReference type="GO" id="GO:0016020">
    <property type="term" value="C:membrane"/>
    <property type="evidence" value="ECO:0007669"/>
    <property type="project" value="UniProtKB-SubCell"/>
</dbReference>
<organism evidence="8 9">
    <name type="scientific">Symbiochloris irregularis</name>
    <dbReference type="NCBI Taxonomy" id="706552"/>
    <lineage>
        <taxon>Eukaryota</taxon>
        <taxon>Viridiplantae</taxon>
        <taxon>Chlorophyta</taxon>
        <taxon>core chlorophytes</taxon>
        <taxon>Trebouxiophyceae</taxon>
        <taxon>Trebouxiales</taxon>
        <taxon>Trebouxiaceae</taxon>
        <taxon>Symbiochloris</taxon>
    </lineage>
</organism>
<name>A0AAW1NQ58_9CHLO</name>
<feature type="transmembrane region" description="Helical" evidence="6">
    <location>
        <begin position="96"/>
        <end position="117"/>
    </location>
</feature>
<dbReference type="AlphaFoldDB" id="A0AAW1NQ58"/>
<evidence type="ECO:0000256" key="2">
    <source>
        <dbReference type="ARBA" id="ARBA00022692"/>
    </source>
</evidence>
<proteinExistence type="predicted"/>
<evidence type="ECO:0000259" key="7">
    <source>
        <dbReference type="PROSITE" id="PS50922"/>
    </source>
</evidence>
<dbReference type="InterPro" id="IPR006634">
    <property type="entry name" value="TLC-dom"/>
</dbReference>
<evidence type="ECO:0000256" key="3">
    <source>
        <dbReference type="ARBA" id="ARBA00022989"/>
    </source>
</evidence>
<keyword evidence="4 5" id="KW-0472">Membrane</keyword>
<evidence type="ECO:0000313" key="9">
    <source>
        <dbReference type="Proteomes" id="UP001465755"/>
    </source>
</evidence>
<gene>
    <name evidence="8" type="ORF">WJX73_009774</name>
</gene>
<accession>A0AAW1NQ58</accession>
<feature type="transmembrane region" description="Helical" evidence="6">
    <location>
        <begin position="186"/>
        <end position="209"/>
    </location>
</feature>
<evidence type="ECO:0000256" key="6">
    <source>
        <dbReference type="SAM" id="Phobius"/>
    </source>
</evidence>
<dbReference type="InterPro" id="IPR050846">
    <property type="entry name" value="TLCD"/>
</dbReference>
<dbReference type="Proteomes" id="UP001465755">
    <property type="component" value="Unassembled WGS sequence"/>
</dbReference>
<dbReference type="PROSITE" id="PS50922">
    <property type="entry name" value="TLC"/>
    <property type="match status" value="1"/>
</dbReference>
<keyword evidence="2 5" id="KW-0812">Transmembrane</keyword>
<dbReference type="PANTHER" id="PTHR13439">
    <property type="entry name" value="CT120 PROTEIN"/>
    <property type="match status" value="1"/>
</dbReference>
<evidence type="ECO:0000256" key="5">
    <source>
        <dbReference type="PROSITE-ProRule" id="PRU00205"/>
    </source>
</evidence>
<evidence type="ECO:0000313" key="8">
    <source>
        <dbReference type="EMBL" id="KAK9793233.1"/>
    </source>
</evidence>
<sequence>MSEVTVAPPVVLPPFLGHLLQGNNVTLLYTSCLFAIFGALHFTGKALPNFPLTDREKGEWNVRCVSTVNAIVCTLGSFVCLWDARNYTPEQCIYGFAPVTTFFCRLFLGYLLFDLLLEIGFGAPVLRNPTAVIHHTLWVFLNSYVLAYDVMPSTFSWLTLGEISTPCLNARWFLAVTKQEKSKLYLTNGVALMVLFFFARVVVYGIGLWHTWSLRELYMPPKHPYMHMGIVLLASIGYALNLYWMTLIIKGAARAFRRQKKQH</sequence>
<feature type="transmembrane region" description="Helical" evidence="6">
    <location>
        <begin position="129"/>
        <end position="148"/>
    </location>
</feature>
<feature type="domain" description="TLC" evidence="7">
    <location>
        <begin position="55"/>
        <end position="257"/>
    </location>
</feature>
<dbReference type="GO" id="GO:0005783">
    <property type="term" value="C:endoplasmic reticulum"/>
    <property type="evidence" value="ECO:0007669"/>
    <property type="project" value="TreeGrafter"/>
</dbReference>
<keyword evidence="3 6" id="KW-1133">Transmembrane helix</keyword>
<evidence type="ECO:0000256" key="1">
    <source>
        <dbReference type="ARBA" id="ARBA00004141"/>
    </source>
</evidence>
<protein>
    <recommendedName>
        <fullName evidence="7">TLC domain-containing protein</fullName>
    </recommendedName>
</protein>
<comment type="subcellular location">
    <subcellularLocation>
        <location evidence="1">Membrane</location>
        <topology evidence="1">Multi-pass membrane protein</topology>
    </subcellularLocation>
</comment>
<feature type="transmembrane region" description="Helical" evidence="6">
    <location>
        <begin position="229"/>
        <end position="253"/>
    </location>
</feature>
<dbReference type="Pfam" id="PF03798">
    <property type="entry name" value="TRAM_LAG1_CLN8"/>
    <property type="match status" value="1"/>
</dbReference>
<comment type="caution">
    <text evidence="8">The sequence shown here is derived from an EMBL/GenBank/DDBJ whole genome shotgun (WGS) entry which is preliminary data.</text>
</comment>